<keyword evidence="1" id="KW-0812">Transmembrane</keyword>
<sequence length="125" mass="13604">MLLAIISGVILYMVSGMIYYSIVGNRWIDWLNIKPEQPNYGLLSLVTLLTSIVLYGFLYLSQAESLLDGALTGGAVGVIVALAYAKDFIFGLGTNSKKPVSIYFIAVGYHILALTIIGAVMMFFI</sequence>
<feature type="transmembrane region" description="Helical" evidence="1">
    <location>
        <begin position="70"/>
        <end position="90"/>
    </location>
</feature>
<keyword evidence="1" id="KW-1133">Transmembrane helix</keyword>
<gene>
    <name evidence="2" type="ORF">JCM9140_2903</name>
</gene>
<keyword evidence="3" id="KW-1185">Reference proteome</keyword>
<feature type="transmembrane region" description="Helical" evidence="1">
    <location>
        <begin position="102"/>
        <end position="124"/>
    </location>
</feature>
<evidence type="ECO:0008006" key="4">
    <source>
        <dbReference type="Google" id="ProtNLM"/>
    </source>
</evidence>
<proteinExistence type="predicted"/>
<evidence type="ECO:0000256" key="1">
    <source>
        <dbReference type="SAM" id="Phobius"/>
    </source>
</evidence>
<dbReference type="EMBL" id="BAUT01000032">
    <property type="protein sequence ID" value="GAE26802.1"/>
    <property type="molecule type" value="Genomic_DNA"/>
</dbReference>
<dbReference type="AlphaFoldDB" id="W4Q490"/>
<dbReference type="RefSeq" id="WP_034747053.1">
    <property type="nucleotide sequence ID" value="NZ_BAUT01000032.1"/>
</dbReference>
<dbReference type="Pfam" id="PF08570">
    <property type="entry name" value="DUF1761"/>
    <property type="match status" value="1"/>
</dbReference>
<dbReference type="InterPro" id="IPR013879">
    <property type="entry name" value="DUF1761"/>
</dbReference>
<protein>
    <recommendedName>
        <fullName evidence="4">DUF1761 domain-containing protein</fullName>
    </recommendedName>
</protein>
<feature type="transmembrane region" description="Helical" evidence="1">
    <location>
        <begin position="40"/>
        <end position="58"/>
    </location>
</feature>
<dbReference type="Proteomes" id="UP000018890">
    <property type="component" value="Unassembled WGS sequence"/>
</dbReference>
<evidence type="ECO:0000313" key="3">
    <source>
        <dbReference type="Proteomes" id="UP000018890"/>
    </source>
</evidence>
<accession>W4Q490</accession>
<comment type="caution">
    <text evidence="2">The sequence shown here is derived from an EMBL/GenBank/DDBJ whole genome shotgun (WGS) entry which is preliminary data.</text>
</comment>
<organism evidence="2 3">
    <name type="scientific">Halalkalibacter wakoensis JCM 9140</name>
    <dbReference type="NCBI Taxonomy" id="1236970"/>
    <lineage>
        <taxon>Bacteria</taxon>
        <taxon>Bacillati</taxon>
        <taxon>Bacillota</taxon>
        <taxon>Bacilli</taxon>
        <taxon>Bacillales</taxon>
        <taxon>Bacillaceae</taxon>
        <taxon>Halalkalibacter</taxon>
    </lineage>
</organism>
<evidence type="ECO:0000313" key="2">
    <source>
        <dbReference type="EMBL" id="GAE26802.1"/>
    </source>
</evidence>
<feature type="transmembrane region" description="Helical" evidence="1">
    <location>
        <begin position="6"/>
        <end position="28"/>
    </location>
</feature>
<reference evidence="2" key="1">
    <citation type="journal article" date="2014" name="Genome Announc.">
        <title>Draft Genome Sequences of Three Alkaliphilic Bacillus Strains, Bacillus wakoensis JCM 9140T, Bacillus akibai JCM 9157T, and Bacillus hemicellulosilyticus JCM 9152T.</title>
        <authorList>
            <person name="Yuki M."/>
            <person name="Oshima K."/>
            <person name="Suda W."/>
            <person name="Oshida Y."/>
            <person name="Kitamura K."/>
            <person name="Iida T."/>
            <person name="Hattori M."/>
            <person name="Ohkuma M."/>
        </authorList>
    </citation>
    <scope>NUCLEOTIDE SEQUENCE [LARGE SCALE GENOMIC DNA]</scope>
    <source>
        <strain evidence="2">JCM 9140</strain>
    </source>
</reference>
<dbReference type="OrthoDB" id="333057at2"/>
<name>W4Q490_9BACI</name>
<keyword evidence="1" id="KW-0472">Membrane</keyword>